<dbReference type="Gene3D" id="3.90.190.10">
    <property type="entry name" value="Protein tyrosine phosphatase superfamily"/>
    <property type="match status" value="1"/>
</dbReference>
<dbReference type="InterPro" id="IPR014020">
    <property type="entry name" value="Tensin_C2-dom"/>
</dbReference>
<dbReference type="SUPFAM" id="SSF49562">
    <property type="entry name" value="C2 domain (Calcium/lipid-binding domain, CaLB)"/>
    <property type="match status" value="1"/>
</dbReference>
<feature type="domain" description="C2 tensin-type" evidence="5">
    <location>
        <begin position="199"/>
        <end position="338"/>
    </location>
</feature>
<feature type="compositionally biased region" description="Polar residues" evidence="4">
    <location>
        <begin position="445"/>
        <end position="455"/>
    </location>
</feature>
<dbReference type="SMART" id="SM01326">
    <property type="entry name" value="PTEN_C2"/>
    <property type="match status" value="1"/>
</dbReference>
<feature type="region of interest" description="Disordered" evidence="4">
    <location>
        <begin position="739"/>
        <end position="772"/>
    </location>
</feature>
<sequence>MALLRKLFYRKPPDGLFEICERVYVFDCCFTTDAWKEENYKVYIGGAVGQLQEHLPDASFLVFNFHDGMAQSQMAGILSEYDMTIMDYPRHFEGCPVLTMELIHHFLRSSESWLGLGHNNVLLMHCERGGWPVLAFMLAALLIYRKHYTGEHRTLDMVYRQAPLELLHLLSALNPIPSQLRYLQYVSRRNVALEWPPLDRALTLDCVIFRFIPNFDGQGGCRPIFRIYGQDPFLVTDRTSKVLYSTPKRSKTIRAYKQAECELVKIDINCHIQGDVVLECICLHDDMEREQMMFRVMFNTAFIRSNILMLNRDEIDMLWDVKEQFPKDFRVEILFSEMDAVSSIILGGMSCFEDKEGLPMEAFDQVQEIFSYVDWLDPKTDAALNVLQQLGASNITHEKLDTDSSQNDGKENIMQETIPKHISNIKTSLNLENDSKILSSLEVQSVASPDTSVNKQEAKPQDVQRPNQCDSVSQHMPQPPQSEPMKAFAQVQEIISRLPSTTQSPDSTVTKPEAKEDIHTAQQPPNQSDSVSQQRPQPPLLTPMEAFIQVQDIFSRVASPKKSQDTTVNKQEAIPQDTYTASQPLIPQPSKSIPVSSGAQSVSVAPPTPPPASPLQPTSAITTPPPPPSPPLQPQHTSLPKPKDALSKDTETQPSSPGRIPPSSSPVSKVTSSSQPPPLPPPPSTPPLKENLAASSRPPHLHHLLFPQAKLEALQMHLQFQCHQHHLVHPLLLLLHSQGNLEPGTPPPPPVGSASNAKGRLSRTISSKDNQKKLKPLHWLKLSRAVQGSLWAEAEKSSEDTKAPEIDMSELENLFAAAVPTSDQGKKGTTPGPVAPKSDKVQLIDHRRAYNCEIMLSKVKVPLHELTNSVLALENTALDPDQVENLIKFCPTKEEMELLKGYKGEKEKLGKCEQFLLELMKVPRVESKLRVFSFKIQFSSQVSDLRKSLNVVNSAVEEIRNSGKLKRVMQTILSLGNALNQGTARGAAIGFRLDSLLKLIDTRARNNKMTLMHYLCKVLADQLPAVLDFSKDLSSLEPASKIQLKFLAEEMQAVSKGLEKVVQELSTSENDGPISQNFRKTLKEFLRSAEAEVRSLALLYSSVGRNVDALILYFGEDPAKCPFEQVISTLLNFVRMFIKSHDENCKQSELEMKKAAESEKVKMGASNQSERVLRTPIHNSNVK</sequence>
<accession>A0A2P6RI84</accession>
<dbReference type="PROSITE" id="PS51444">
    <property type="entry name" value="FH2"/>
    <property type="match status" value="1"/>
</dbReference>
<dbReference type="PROSITE" id="PS51182">
    <property type="entry name" value="C2_TENSIN"/>
    <property type="match status" value="1"/>
</dbReference>
<evidence type="ECO:0000259" key="5">
    <source>
        <dbReference type="PROSITE" id="PS51182"/>
    </source>
</evidence>
<feature type="region of interest" description="Disordered" evidence="4">
    <location>
        <begin position="1156"/>
        <end position="1183"/>
    </location>
</feature>
<dbReference type="InterPro" id="IPR051144">
    <property type="entry name" value="Formin_homology_domain"/>
</dbReference>
<feature type="compositionally biased region" description="Polar residues" evidence="4">
    <location>
        <begin position="577"/>
        <end position="598"/>
    </location>
</feature>
<dbReference type="EMBL" id="PDCK01000040">
    <property type="protein sequence ID" value="PRQ46133.1"/>
    <property type="molecule type" value="Genomic_DNA"/>
</dbReference>
<organism evidence="7 8">
    <name type="scientific">Rosa chinensis</name>
    <name type="common">China rose</name>
    <dbReference type="NCBI Taxonomy" id="74649"/>
    <lineage>
        <taxon>Eukaryota</taxon>
        <taxon>Viridiplantae</taxon>
        <taxon>Streptophyta</taxon>
        <taxon>Embryophyta</taxon>
        <taxon>Tracheophyta</taxon>
        <taxon>Spermatophyta</taxon>
        <taxon>Magnoliopsida</taxon>
        <taxon>eudicotyledons</taxon>
        <taxon>Gunneridae</taxon>
        <taxon>Pentapetalae</taxon>
        <taxon>rosids</taxon>
        <taxon>fabids</taxon>
        <taxon>Rosales</taxon>
        <taxon>Rosaceae</taxon>
        <taxon>Rosoideae</taxon>
        <taxon>Rosoideae incertae sedis</taxon>
        <taxon>Rosa</taxon>
    </lineage>
</organism>
<evidence type="ECO:0000256" key="2">
    <source>
        <dbReference type="ARBA" id="ARBA00022912"/>
    </source>
</evidence>
<evidence type="ECO:0000313" key="7">
    <source>
        <dbReference type="EMBL" id="PRQ46133.1"/>
    </source>
</evidence>
<dbReference type="SUPFAM" id="SSF101447">
    <property type="entry name" value="Formin homology 2 domain (FH2 domain)"/>
    <property type="match status" value="1"/>
</dbReference>
<dbReference type="InterPro" id="IPR042201">
    <property type="entry name" value="FH2_Formin_sf"/>
</dbReference>
<protein>
    <recommendedName>
        <fullName evidence="3">Formin-like protein</fullName>
    </recommendedName>
</protein>
<dbReference type="AlphaFoldDB" id="A0A2P6RI84"/>
<feature type="domain" description="FH2" evidence="6">
    <location>
        <begin position="764"/>
        <end position="1163"/>
    </location>
</feature>
<gene>
    <name evidence="7" type="ORF">RchiOBHm_Chr2g0085801</name>
</gene>
<dbReference type="PANTHER" id="PTHR45733">
    <property type="entry name" value="FORMIN-J"/>
    <property type="match status" value="1"/>
</dbReference>
<keyword evidence="2" id="KW-0378">Hydrolase</keyword>
<evidence type="ECO:0000313" key="8">
    <source>
        <dbReference type="Proteomes" id="UP000238479"/>
    </source>
</evidence>
<dbReference type="Proteomes" id="UP000238479">
    <property type="component" value="Chromosome 2"/>
</dbReference>
<dbReference type="Gene3D" id="1.20.58.2220">
    <property type="entry name" value="Formin, FH2 domain"/>
    <property type="match status" value="1"/>
</dbReference>
<dbReference type="InterPro" id="IPR029021">
    <property type="entry name" value="Prot-tyrosine_phosphatase-like"/>
</dbReference>
<feature type="compositionally biased region" description="Basic and acidic residues" evidence="4">
    <location>
        <begin position="641"/>
        <end position="651"/>
    </location>
</feature>
<feature type="region of interest" description="Disordered" evidence="4">
    <location>
        <begin position="445"/>
        <end position="539"/>
    </location>
</feature>
<evidence type="ECO:0000256" key="3">
    <source>
        <dbReference type="RuleBase" id="RU361260"/>
    </source>
</evidence>
<dbReference type="Pfam" id="PF02181">
    <property type="entry name" value="FH2"/>
    <property type="match status" value="1"/>
</dbReference>
<dbReference type="Pfam" id="PF10409">
    <property type="entry name" value="PTEN_C2"/>
    <property type="match status" value="1"/>
</dbReference>
<dbReference type="OMA" id="QGPPIES"/>
<keyword evidence="8" id="KW-1185">Reference proteome</keyword>
<dbReference type="Gramene" id="PRQ46133">
    <property type="protein sequence ID" value="PRQ46133"/>
    <property type="gene ID" value="RchiOBHm_Chr2g0085801"/>
</dbReference>
<evidence type="ECO:0000256" key="4">
    <source>
        <dbReference type="SAM" id="MobiDB-lite"/>
    </source>
</evidence>
<feature type="compositionally biased region" description="Polar residues" evidence="4">
    <location>
        <begin position="520"/>
        <end position="535"/>
    </location>
</feature>
<evidence type="ECO:0000259" key="6">
    <source>
        <dbReference type="PROSITE" id="PS51444"/>
    </source>
</evidence>
<feature type="compositionally biased region" description="Pro residues" evidence="4">
    <location>
        <begin position="675"/>
        <end position="686"/>
    </location>
</feature>
<feature type="compositionally biased region" description="Pro residues" evidence="4">
    <location>
        <begin position="623"/>
        <end position="633"/>
    </location>
</feature>
<feature type="compositionally biased region" description="Polar residues" evidence="4">
    <location>
        <begin position="498"/>
        <end position="510"/>
    </location>
</feature>
<reference evidence="7 8" key="1">
    <citation type="journal article" date="2018" name="Nat. Genet.">
        <title>The Rosa genome provides new insights in the design of modern roses.</title>
        <authorList>
            <person name="Bendahmane M."/>
        </authorList>
    </citation>
    <scope>NUCLEOTIDE SEQUENCE [LARGE SCALE GENOMIC DNA]</scope>
    <source>
        <strain evidence="8">cv. Old Blush</strain>
    </source>
</reference>
<evidence type="ECO:0000256" key="1">
    <source>
        <dbReference type="ARBA" id="ARBA00006468"/>
    </source>
</evidence>
<dbReference type="InterPro" id="IPR015425">
    <property type="entry name" value="FH2_Formin"/>
</dbReference>
<keyword evidence="2" id="KW-0904">Protein phosphatase</keyword>
<dbReference type="SUPFAM" id="SSF52799">
    <property type="entry name" value="(Phosphotyrosine protein) phosphatases II"/>
    <property type="match status" value="1"/>
</dbReference>
<proteinExistence type="inferred from homology"/>
<dbReference type="PANTHER" id="PTHR45733:SF20">
    <property type="entry name" value="FORMIN-LIKE PROTEIN 13"/>
    <property type="match status" value="1"/>
</dbReference>
<dbReference type="STRING" id="74649.A0A2P6RI84"/>
<dbReference type="InterPro" id="IPR035892">
    <property type="entry name" value="C2_domain_sf"/>
</dbReference>
<name>A0A2P6RI84_ROSCH</name>
<dbReference type="Gene3D" id="2.60.40.1110">
    <property type="match status" value="1"/>
</dbReference>
<dbReference type="SMART" id="SM00498">
    <property type="entry name" value="FH2"/>
    <property type="match status" value="1"/>
</dbReference>
<comment type="similarity">
    <text evidence="1">Belongs to the formin-like family. Class-II subfamily.</text>
</comment>
<feature type="compositionally biased region" description="Polar residues" evidence="4">
    <location>
        <begin position="464"/>
        <end position="476"/>
    </location>
</feature>
<feature type="region of interest" description="Disordered" evidence="4">
    <location>
        <begin position="558"/>
        <end position="695"/>
    </location>
</feature>
<comment type="caution">
    <text evidence="7">The sequence shown here is derived from an EMBL/GenBank/DDBJ whole genome shotgun (WGS) entry which is preliminary data.</text>
</comment>
<dbReference type="GO" id="GO:0004721">
    <property type="term" value="F:phosphoprotein phosphatase activity"/>
    <property type="evidence" value="ECO:0007669"/>
    <property type="project" value="UniProtKB-KW"/>
</dbReference>
<feature type="compositionally biased region" description="Low complexity" evidence="4">
    <location>
        <begin position="665"/>
        <end position="674"/>
    </location>
</feature>